<dbReference type="InterPro" id="IPR032675">
    <property type="entry name" value="LRR_dom_sf"/>
</dbReference>
<evidence type="ECO:0000259" key="10">
    <source>
        <dbReference type="Pfam" id="PF23598"/>
    </source>
</evidence>
<dbReference type="GO" id="GO:0002758">
    <property type="term" value="P:innate immune response-activating signaling pathway"/>
    <property type="evidence" value="ECO:0007669"/>
    <property type="project" value="UniProtKB-ARBA"/>
</dbReference>
<organism evidence="11 12">
    <name type="scientific">Urochloa decumbens</name>
    <dbReference type="NCBI Taxonomy" id="240449"/>
    <lineage>
        <taxon>Eukaryota</taxon>
        <taxon>Viridiplantae</taxon>
        <taxon>Streptophyta</taxon>
        <taxon>Embryophyta</taxon>
        <taxon>Tracheophyta</taxon>
        <taxon>Spermatophyta</taxon>
        <taxon>Magnoliopsida</taxon>
        <taxon>Liliopsida</taxon>
        <taxon>Poales</taxon>
        <taxon>Poaceae</taxon>
        <taxon>PACMAD clade</taxon>
        <taxon>Panicoideae</taxon>
        <taxon>Panicodae</taxon>
        <taxon>Paniceae</taxon>
        <taxon>Melinidinae</taxon>
        <taxon>Urochloa</taxon>
    </lineage>
</organism>
<evidence type="ECO:0000256" key="3">
    <source>
        <dbReference type="ARBA" id="ARBA00022737"/>
    </source>
</evidence>
<dbReference type="SUPFAM" id="SSF52058">
    <property type="entry name" value="L domain-like"/>
    <property type="match status" value="1"/>
</dbReference>
<proteinExistence type="inferred from homology"/>
<evidence type="ECO:0000259" key="8">
    <source>
        <dbReference type="Pfam" id="PF18052"/>
    </source>
</evidence>
<dbReference type="Pfam" id="PF23559">
    <property type="entry name" value="WHD_DRP"/>
    <property type="match status" value="1"/>
</dbReference>
<dbReference type="AlphaFoldDB" id="A0ABC9AIM4"/>
<evidence type="ECO:0000256" key="1">
    <source>
        <dbReference type="ARBA" id="ARBA00008894"/>
    </source>
</evidence>
<feature type="domain" description="Disease resistance R13L4/SHOC-2-like LRR" evidence="10">
    <location>
        <begin position="553"/>
        <end position="910"/>
    </location>
</feature>
<feature type="domain" description="NB-ARC" evidence="7">
    <location>
        <begin position="168"/>
        <end position="340"/>
    </location>
</feature>
<keyword evidence="12" id="KW-1185">Reference proteome</keyword>
<dbReference type="PRINTS" id="PR00364">
    <property type="entry name" value="DISEASERSIST"/>
</dbReference>
<dbReference type="FunFam" id="3.40.50.300:FF:001091">
    <property type="entry name" value="Probable disease resistance protein At1g61300"/>
    <property type="match status" value="1"/>
</dbReference>
<dbReference type="Gene3D" id="3.40.50.300">
    <property type="entry name" value="P-loop containing nucleotide triphosphate hydrolases"/>
    <property type="match status" value="1"/>
</dbReference>
<sequence length="912" mass="103902">MEIVAGALPSLLPKLAALLVGEYNLQMEVKKGIIFLQEELESMQGALQKISKTPSDKIDDQDKIWARNVREMSYDIEDNIDKFILQCKAKQHVCKTIIDRSLELLKQPKIYHNIAIDIRGIKTRVKEVAKQRKRYKITNKIAKTVTIDPRLLVQYEMEIELVGIDEAREEVIKILVEGDEVFKQKDQIVSIVGFGGLGKTTLANAVYENLILREQFNCSAFVTVSRTPDLVKVLMDTMLMDMLTALGKNNIIASKSDIILIKQLREFLKNKRYLIVIDDIWDISDWKAIKCALPDSNVGNKIITTTRNFSVGEQAGHVYKLAPLSSSNSQKLLHRRIFGNENKHSSDHVEKSPDKELLEVSDRILKKCAAVPLAIITIGSLLAGKPKSKMEWYNVYQSIGTGLEKSQAFETMRKILSLSYSDLPCHLQSCLLYFSLFPEDYKISKTRLIWMWIAEGFVKSKDQSKSLFEHGESYFNELINRSMIQPIYNLYSGSVEQCHVHDMVLDLICYISIEENFVTILNNGKFPSNKSRWLSLQNGKEDVVTEATAILEQVRSVVVFPFGVDLMPSIGRFRVLRVLDLQYCSLSKGHSLRYLCNLFYLRYLGLRCTGIAQLPEEIGKMQNLQTLNVMENQISSLPSTVVQLRNLMCLLTDKWTRMPNGIGKLACLQQLSKLCIDKSTVDTAVDDLGKLTELQVLHVVLPKWNEKLVNCLHKLQKIQDLHIEVLSGQRITGGLDDWVAPRQICELNTRRSCWFSRLPPWMNPLRVVNLSVLSISMTELQPEHLEMLGRLPALRYLELELDHDNVGGHRSFVFGSGLFPCLVHGEFSRFVWPVVFQRGVMPRLRELSFSHSYVRMAKEMGSSRLGLGNLPSLRRIAIDFVSECASKEEAKKAKAALRLAKQMHPNRPNLFL</sequence>
<dbReference type="GO" id="GO:0009626">
    <property type="term" value="P:plant-type hypersensitive response"/>
    <property type="evidence" value="ECO:0007669"/>
    <property type="project" value="UniProtKB-ARBA"/>
</dbReference>
<evidence type="ECO:0000259" key="9">
    <source>
        <dbReference type="Pfam" id="PF23559"/>
    </source>
</evidence>
<evidence type="ECO:0000256" key="2">
    <source>
        <dbReference type="ARBA" id="ARBA00022614"/>
    </source>
</evidence>
<keyword evidence="3" id="KW-0677">Repeat</keyword>
<evidence type="ECO:0000256" key="5">
    <source>
        <dbReference type="ARBA" id="ARBA00022821"/>
    </source>
</evidence>
<name>A0ABC9AIM4_9POAL</name>
<dbReference type="GO" id="GO:0042742">
    <property type="term" value="P:defense response to bacterium"/>
    <property type="evidence" value="ECO:0007669"/>
    <property type="project" value="UniProtKB-ARBA"/>
</dbReference>
<dbReference type="InterPro" id="IPR041118">
    <property type="entry name" value="Rx_N"/>
</dbReference>
<reference evidence="11 12" key="2">
    <citation type="submission" date="2024-10" db="EMBL/GenBank/DDBJ databases">
        <authorList>
            <person name="Ryan C."/>
        </authorList>
    </citation>
    <scope>NUCLEOTIDE SEQUENCE [LARGE SCALE GENOMIC DNA]</scope>
</reference>
<dbReference type="SUPFAM" id="SSF52540">
    <property type="entry name" value="P-loop containing nucleoside triphosphate hydrolases"/>
    <property type="match status" value="1"/>
</dbReference>
<dbReference type="InterPro" id="IPR042197">
    <property type="entry name" value="Apaf_helical"/>
</dbReference>
<dbReference type="InterPro" id="IPR002182">
    <property type="entry name" value="NB-ARC"/>
</dbReference>
<comment type="similarity">
    <text evidence="1">Belongs to the disease resistance NB-LRR family.</text>
</comment>
<dbReference type="InterPro" id="IPR027417">
    <property type="entry name" value="P-loop_NTPase"/>
</dbReference>
<dbReference type="PANTHER" id="PTHR23155:SF1116">
    <property type="entry name" value="OS12G0273300 PROTEIN"/>
    <property type="match status" value="1"/>
</dbReference>
<dbReference type="InterPro" id="IPR001611">
    <property type="entry name" value="Leu-rich_rpt"/>
</dbReference>
<dbReference type="InterPro" id="IPR044974">
    <property type="entry name" value="Disease_R_plants"/>
</dbReference>
<dbReference type="Gene3D" id="1.10.10.10">
    <property type="entry name" value="Winged helix-like DNA-binding domain superfamily/Winged helix DNA-binding domain"/>
    <property type="match status" value="1"/>
</dbReference>
<dbReference type="InterPro" id="IPR036388">
    <property type="entry name" value="WH-like_DNA-bd_sf"/>
</dbReference>
<evidence type="ECO:0000256" key="6">
    <source>
        <dbReference type="ARBA" id="ARBA00023054"/>
    </source>
</evidence>
<feature type="domain" description="Disease resistance protein winged helix" evidence="9">
    <location>
        <begin position="436"/>
        <end position="508"/>
    </location>
</feature>
<evidence type="ECO:0000256" key="4">
    <source>
        <dbReference type="ARBA" id="ARBA00022741"/>
    </source>
</evidence>
<dbReference type="PANTHER" id="PTHR23155">
    <property type="entry name" value="DISEASE RESISTANCE PROTEIN RP"/>
    <property type="match status" value="1"/>
</dbReference>
<evidence type="ECO:0000313" key="12">
    <source>
        <dbReference type="Proteomes" id="UP001497457"/>
    </source>
</evidence>
<keyword evidence="4" id="KW-0547">Nucleotide-binding</keyword>
<protein>
    <submittedName>
        <fullName evidence="11">Uncharacterized protein</fullName>
    </submittedName>
</protein>
<dbReference type="Gene3D" id="1.10.8.430">
    <property type="entry name" value="Helical domain of apoptotic protease-activating factors"/>
    <property type="match status" value="1"/>
</dbReference>
<feature type="domain" description="Disease resistance N-terminal" evidence="8">
    <location>
        <begin position="8"/>
        <end position="95"/>
    </location>
</feature>
<dbReference type="InterPro" id="IPR038005">
    <property type="entry name" value="RX-like_CC"/>
</dbReference>
<gene>
    <name evidence="11" type="ORF">URODEC1_LOCUS55248</name>
</gene>
<reference evidence="12" key="1">
    <citation type="submission" date="2024-06" db="EMBL/GenBank/DDBJ databases">
        <authorList>
            <person name="Ryan C."/>
        </authorList>
    </citation>
    <scope>NUCLEOTIDE SEQUENCE [LARGE SCALE GENOMIC DNA]</scope>
</reference>
<dbReference type="Gene3D" id="1.20.5.4130">
    <property type="match status" value="1"/>
</dbReference>
<dbReference type="Proteomes" id="UP001497457">
    <property type="component" value="Chromosome 21rd"/>
</dbReference>
<dbReference type="CDD" id="cd14798">
    <property type="entry name" value="RX-CC_like"/>
    <property type="match status" value="1"/>
</dbReference>
<dbReference type="EMBL" id="OZ075131">
    <property type="protein sequence ID" value="CAL4979430.1"/>
    <property type="molecule type" value="Genomic_DNA"/>
</dbReference>
<dbReference type="GO" id="GO:0000166">
    <property type="term" value="F:nucleotide binding"/>
    <property type="evidence" value="ECO:0007669"/>
    <property type="project" value="UniProtKB-KW"/>
</dbReference>
<dbReference type="PROSITE" id="PS51450">
    <property type="entry name" value="LRR"/>
    <property type="match status" value="1"/>
</dbReference>
<dbReference type="InterPro" id="IPR058922">
    <property type="entry name" value="WHD_DRP"/>
</dbReference>
<dbReference type="Pfam" id="PF23598">
    <property type="entry name" value="LRR_14"/>
    <property type="match status" value="1"/>
</dbReference>
<accession>A0ABC9AIM4</accession>
<keyword evidence="5" id="KW-0611">Plant defense</keyword>
<keyword evidence="2" id="KW-0433">Leucine-rich repeat</keyword>
<dbReference type="Pfam" id="PF18052">
    <property type="entry name" value="Rx_N"/>
    <property type="match status" value="1"/>
</dbReference>
<keyword evidence="6" id="KW-0175">Coiled coil</keyword>
<dbReference type="FunFam" id="1.10.10.10:FF:000322">
    <property type="entry name" value="Probable disease resistance protein At1g63360"/>
    <property type="match status" value="1"/>
</dbReference>
<dbReference type="Gene3D" id="3.80.10.10">
    <property type="entry name" value="Ribonuclease Inhibitor"/>
    <property type="match status" value="1"/>
</dbReference>
<evidence type="ECO:0000313" key="11">
    <source>
        <dbReference type="EMBL" id="CAL4979430.1"/>
    </source>
</evidence>
<evidence type="ECO:0000259" key="7">
    <source>
        <dbReference type="Pfam" id="PF00931"/>
    </source>
</evidence>
<dbReference type="InterPro" id="IPR055414">
    <property type="entry name" value="LRR_R13L4/SHOC2-like"/>
</dbReference>
<dbReference type="Pfam" id="PF00931">
    <property type="entry name" value="NB-ARC"/>
    <property type="match status" value="1"/>
</dbReference>